<dbReference type="AlphaFoldDB" id="A0A9X2L7I8"/>
<dbReference type="RefSeq" id="WP_256618397.1">
    <property type="nucleotide sequence ID" value="NZ_JANIBC010000002.1"/>
</dbReference>
<proteinExistence type="inferred from homology"/>
<comment type="similarity">
    <text evidence="1">Belongs to the ros/MucR family.</text>
</comment>
<evidence type="ECO:0000313" key="4">
    <source>
        <dbReference type="Proteomes" id="UP001142610"/>
    </source>
</evidence>
<dbReference type="GO" id="GO:0006355">
    <property type="term" value="P:regulation of DNA-templated transcription"/>
    <property type="evidence" value="ECO:0007669"/>
    <property type="project" value="InterPro"/>
</dbReference>
<evidence type="ECO:0000256" key="1">
    <source>
        <dbReference type="ARBA" id="ARBA00007031"/>
    </source>
</evidence>
<protein>
    <submittedName>
        <fullName evidence="3">MucR family transcriptional regulator</fullName>
    </submittedName>
</protein>
<gene>
    <name evidence="3" type="ORF">NOG11_04040</name>
</gene>
<dbReference type="EMBL" id="JANIBC010000002">
    <property type="protein sequence ID" value="MCQ8184551.1"/>
    <property type="molecule type" value="Genomic_DNA"/>
</dbReference>
<dbReference type="GO" id="GO:0003677">
    <property type="term" value="F:DNA binding"/>
    <property type="evidence" value="ECO:0007669"/>
    <property type="project" value="InterPro"/>
</dbReference>
<keyword evidence="4" id="KW-1185">Reference proteome</keyword>
<accession>A0A9X2L7I8</accession>
<comment type="caution">
    <text evidence="3">The sequence shown here is derived from an EMBL/GenBank/DDBJ whole genome shotgun (WGS) entry which is preliminary data.</text>
</comment>
<reference evidence="3" key="1">
    <citation type="submission" date="2022-07" db="EMBL/GenBank/DDBJ databases">
        <title>Parvularcula maris sp. nov., an algicidal bacterium isolated from seawater.</title>
        <authorList>
            <person name="Li F."/>
        </authorList>
    </citation>
    <scope>NUCLEOTIDE SEQUENCE</scope>
    <source>
        <strain evidence="3">BGMRC 0090</strain>
    </source>
</reference>
<organism evidence="3 4">
    <name type="scientific">Parvularcula maris</name>
    <dbReference type="NCBI Taxonomy" id="2965077"/>
    <lineage>
        <taxon>Bacteria</taxon>
        <taxon>Pseudomonadati</taxon>
        <taxon>Pseudomonadota</taxon>
        <taxon>Alphaproteobacteria</taxon>
        <taxon>Parvularculales</taxon>
        <taxon>Parvularculaceae</taxon>
        <taxon>Parvularcula</taxon>
    </lineage>
</organism>
<feature type="region of interest" description="Disordered" evidence="2">
    <location>
        <begin position="133"/>
        <end position="153"/>
    </location>
</feature>
<evidence type="ECO:0000313" key="3">
    <source>
        <dbReference type="EMBL" id="MCQ8184551.1"/>
    </source>
</evidence>
<dbReference type="Proteomes" id="UP001142610">
    <property type="component" value="Unassembled WGS sequence"/>
</dbReference>
<dbReference type="GO" id="GO:0008270">
    <property type="term" value="F:zinc ion binding"/>
    <property type="evidence" value="ECO:0007669"/>
    <property type="project" value="InterPro"/>
</dbReference>
<dbReference type="InterPro" id="IPR008807">
    <property type="entry name" value="ROS_MUCR"/>
</dbReference>
<dbReference type="Gene3D" id="1.10.10.1550">
    <property type="entry name" value="ROS/MUCR transcriptional regulator protein"/>
    <property type="match status" value="1"/>
</dbReference>
<sequence>MSEENTSENVLDQHETLALTADIVSAFVSNNSVPADQLQELLSNTFQTLNNLGTAPKEEESPQKPAVPVKKSVTDDYLVCLEDGKQLKMLKRYLRTQYNLSPEEYRRKWNLPADYPMVAPNYAKRRSEFAKQIGLGTQGGRKAAKKTSRKKAA</sequence>
<dbReference type="Pfam" id="PF05443">
    <property type="entry name" value="ROS_MUCR"/>
    <property type="match status" value="1"/>
</dbReference>
<feature type="compositionally biased region" description="Basic residues" evidence="2">
    <location>
        <begin position="142"/>
        <end position="153"/>
    </location>
</feature>
<dbReference type="InterPro" id="IPR041920">
    <property type="entry name" value="ROS/MUCR_sf"/>
</dbReference>
<name>A0A9X2L7I8_9PROT</name>
<evidence type="ECO:0000256" key="2">
    <source>
        <dbReference type="SAM" id="MobiDB-lite"/>
    </source>
</evidence>